<gene>
    <name evidence="1" type="ORF">FWILDA_LOCUS7201</name>
</gene>
<evidence type="ECO:0000313" key="2">
    <source>
        <dbReference type="Proteomes" id="UP001153678"/>
    </source>
</evidence>
<comment type="caution">
    <text evidence="1">The sequence shown here is derived from an EMBL/GenBank/DDBJ whole genome shotgun (WGS) entry which is preliminary data.</text>
</comment>
<accession>A0A9W4SNL3</accession>
<name>A0A9W4SNL3_9GLOM</name>
<dbReference type="InterPro" id="IPR036757">
    <property type="entry name" value="TFR-like_dimer_dom_sf"/>
</dbReference>
<evidence type="ECO:0000313" key="1">
    <source>
        <dbReference type="EMBL" id="CAI2175650.1"/>
    </source>
</evidence>
<protein>
    <submittedName>
        <fullName evidence="1">4158_t:CDS:1</fullName>
    </submittedName>
</protein>
<proteinExistence type="predicted"/>
<reference evidence="1" key="1">
    <citation type="submission" date="2022-08" db="EMBL/GenBank/DDBJ databases">
        <authorList>
            <person name="Kallberg Y."/>
            <person name="Tangrot J."/>
            <person name="Rosling A."/>
        </authorList>
    </citation>
    <scope>NUCLEOTIDE SEQUENCE</scope>
    <source>
        <strain evidence="1">Wild A</strain>
    </source>
</reference>
<dbReference type="Proteomes" id="UP001153678">
    <property type="component" value="Unassembled WGS sequence"/>
</dbReference>
<sequence>MENNKPLDKFASQMLDSAIQGINQAAAAKQKEINYWKDKVQARLTNQQLLRILGERIAREEINFLNPYLFVEKKGQKTVLISLKDGQTKFALKSLAKRLEFATGKATPELVMRLITFILLAE</sequence>
<organism evidence="1 2">
    <name type="scientific">Funneliformis geosporum</name>
    <dbReference type="NCBI Taxonomy" id="1117311"/>
    <lineage>
        <taxon>Eukaryota</taxon>
        <taxon>Fungi</taxon>
        <taxon>Fungi incertae sedis</taxon>
        <taxon>Mucoromycota</taxon>
        <taxon>Glomeromycotina</taxon>
        <taxon>Glomeromycetes</taxon>
        <taxon>Glomerales</taxon>
        <taxon>Glomeraceae</taxon>
        <taxon>Funneliformis</taxon>
    </lineage>
</organism>
<keyword evidence="2" id="KW-1185">Reference proteome</keyword>
<dbReference type="SUPFAM" id="SSF47672">
    <property type="entry name" value="Transferrin receptor-like dimerisation domain"/>
    <property type="match status" value="1"/>
</dbReference>
<dbReference type="AlphaFoldDB" id="A0A9W4SNL3"/>
<dbReference type="EMBL" id="CAMKVN010001393">
    <property type="protein sequence ID" value="CAI2175650.1"/>
    <property type="molecule type" value="Genomic_DNA"/>
</dbReference>